<evidence type="ECO:0000256" key="5">
    <source>
        <dbReference type="ARBA" id="ARBA00038359"/>
    </source>
</evidence>
<dbReference type="Proteomes" id="UP000014480">
    <property type="component" value="Unassembled WGS sequence"/>
</dbReference>
<dbReference type="InterPro" id="IPR049326">
    <property type="entry name" value="Rhodopsin_dom_fungi"/>
</dbReference>
<feature type="transmembrane region" description="Helical" evidence="7">
    <location>
        <begin position="54"/>
        <end position="76"/>
    </location>
</feature>
<comment type="subcellular location">
    <subcellularLocation>
        <location evidence="1">Membrane</location>
        <topology evidence="1">Multi-pass membrane protein</topology>
    </subcellularLocation>
</comment>
<proteinExistence type="inferred from homology"/>
<dbReference type="PANTHER" id="PTHR33048">
    <property type="entry name" value="PTH11-LIKE INTEGRAL MEMBRANE PROTEIN (AFU_ORTHOLOGUE AFUA_5G11245)"/>
    <property type="match status" value="1"/>
</dbReference>
<protein>
    <recommendedName>
        <fullName evidence="8">Rhodopsin domain-containing protein</fullName>
    </recommendedName>
</protein>
<feature type="transmembrane region" description="Helical" evidence="7">
    <location>
        <begin position="216"/>
        <end position="236"/>
    </location>
</feature>
<evidence type="ECO:0000256" key="1">
    <source>
        <dbReference type="ARBA" id="ARBA00004141"/>
    </source>
</evidence>
<dbReference type="HOGENOM" id="CLU_028200_3_4_1"/>
<dbReference type="Pfam" id="PF20684">
    <property type="entry name" value="Fung_rhodopsin"/>
    <property type="match status" value="1"/>
</dbReference>
<evidence type="ECO:0000313" key="10">
    <source>
        <dbReference type="Proteomes" id="UP000014480"/>
    </source>
</evidence>
<reference evidence="10" key="1">
    <citation type="journal article" date="2013" name="New Phytol.">
        <title>Comparative genomic and transcriptomic analyses reveal the hemibiotrophic stage shift of Colletotrichum fungi.</title>
        <authorList>
            <person name="Gan P."/>
            <person name="Ikeda K."/>
            <person name="Irieda H."/>
            <person name="Narusaka M."/>
            <person name="O'Connell R.J."/>
            <person name="Narusaka Y."/>
            <person name="Takano Y."/>
            <person name="Kubo Y."/>
            <person name="Shirasu K."/>
        </authorList>
    </citation>
    <scope>NUCLEOTIDE SEQUENCE [LARGE SCALE GENOMIC DNA]</scope>
    <source>
        <strain evidence="10">104-T / ATCC 96160 / CBS 514.97 / LARS 414 / MAFF 240422</strain>
    </source>
</reference>
<feature type="region of interest" description="Disordered" evidence="6">
    <location>
        <begin position="422"/>
        <end position="447"/>
    </location>
</feature>
<accession>N4VIS7</accession>
<dbReference type="EMBL" id="AMCV02000045">
    <property type="protein sequence ID" value="TDZ14995.1"/>
    <property type="molecule type" value="Genomic_DNA"/>
</dbReference>
<feature type="transmembrane region" description="Helical" evidence="7">
    <location>
        <begin position="134"/>
        <end position="154"/>
    </location>
</feature>
<comment type="caution">
    <text evidence="9">The sequence shown here is derived from an EMBL/GenBank/DDBJ whole genome shotgun (WGS) entry which is preliminary data.</text>
</comment>
<gene>
    <name evidence="9" type="ORF">Cob_v012106</name>
</gene>
<name>N4VIS7_COLOR</name>
<dbReference type="eggNOG" id="ENOG502SK0C">
    <property type="taxonomic scope" value="Eukaryota"/>
</dbReference>
<feature type="compositionally biased region" description="Basic and acidic residues" evidence="6">
    <location>
        <begin position="435"/>
        <end position="447"/>
    </location>
</feature>
<keyword evidence="10" id="KW-1185">Reference proteome</keyword>
<feature type="transmembrane region" description="Helical" evidence="7">
    <location>
        <begin position="20"/>
        <end position="42"/>
    </location>
</feature>
<dbReference type="GO" id="GO:0016020">
    <property type="term" value="C:membrane"/>
    <property type="evidence" value="ECO:0007669"/>
    <property type="project" value="UniProtKB-SubCell"/>
</dbReference>
<feature type="transmembrane region" description="Helical" evidence="7">
    <location>
        <begin position="96"/>
        <end position="122"/>
    </location>
</feature>
<evidence type="ECO:0000256" key="6">
    <source>
        <dbReference type="SAM" id="MobiDB-lite"/>
    </source>
</evidence>
<organism evidence="9 10">
    <name type="scientific">Colletotrichum orbiculare (strain 104-T / ATCC 96160 / CBS 514.97 / LARS 414 / MAFF 240422)</name>
    <name type="common">Cucumber anthracnose fungus</name>
    <name type="synonym">Colletotrichum lagenarium</name>
    <dbReference type="NCBI Taxonomy" id="1213857"/>
    <lineage>
        <taxon>Eukaryota</taxon>
        <taxon>Fungi</taxon>
        <taxon>Dikarya</taxon>
        <taxon>Ascomycota</taxon>
        <taxon>Pezizomycotina</taxon>
        <taxon>Sordariomycetes</taxon>
        <taxon>Hypocreomycetidae</taxon>
        <taxon>Glomerellales</taxon>
        <taxon>Glomerellaceae</taxon>
        <taxon>Colletotrichum</taxon>
        <taxon>Colletotrichum orbiculare species complex</taxon>
    </lineage>
</organism>
<evidence type="ECO:0000256" key="3">
    <source>
        <dbReference type="ARBA" id="ARBA00022989"/>
    </source>
</evidence>
<evidence type="ECO:0000256" key="2">
    <source>
        <dbReference type="ARBA" id="ARBA00022692"/>
    </source>
</evidence>
<keyword evidence="3 7" id="KW-1133">Transmembrane helix</keyword>
<dbReference type="OrthoDB" id="3936451at2759"/>
<dbReference type="PANTHER" id="PTHR33048:SF96">
    <property type="entry name" value="INTEGRAL MEMBRANE PROTEIN"/>
    <property type="match status" value="1"/>
</dbReference>
<evidence type="ECO:0000259" key="8">
    <source>
        <dbReference type="Pfam" id="PF20684"/>
    </source>
</evidence>
<sequence length="447" mass="49469">MDSSLYARSSYGDVHIKGMQLFAVQLSFLIAAGLFVCARAYVKVFIVKSVVIEDWLIFAAMLMYTVYGAVALHGVTQGATGKTILELTVDQASVSLRAWYICEVLYSPITLAIRTSICLLLLRLAPNKVHRWIIYGNLVVVWTISIAFFFIMTFQCMPPSYFWRQLYGDPGSCINYNIVPDATIAHSVISALSDWCIGLLPIFLLWNVNLNRRTKVLVAILLSMGMIAGVALIVRIPFVKHLAISTNFLYETIDIAIWTVLEPALGIIAASVTSLRPLFQNWGFGWNSKNKQSNPSDQEWADSNGRPVAHKEAACPKPMGFATDGTKSTGRTYDDDEEDIERALSPAGSDIELNKTARTESSGDDEREYPESSRPSSDLGQRSTVRESHGGERPVINVRTTIDIISHSIGHVLPPTVCVAEETEDERGRRGGMPCDERGGPRTKQEV</sequence>
<evidence type="ECO:0000313" key="9">
    <source>
        <dbReference type="EMBL" id="TDZ14995.1"/>
    </source>
</evidence>
<keyword evidence="4 7" id="KW-0472">Membrane</keyword>
<reference evidence="10" key="2">
    <citation type="journal article" date="2019" name="Mol. Plant Microbe Interact.">
        <title>Genome sequence resources for four phytopathogenic fungi from the Colletotrichum orbiculare species complex.</title>
        <authorList>
            <person name="Gan P."/>
            <person name="Tsushima A."/>
            <person name="Narusaka M."/>
            <person name="Narusaka Y."/>
            <person name="Takano Y."/>
            <person name="Kubo Y."/>
            <person name="Shirasu K."/>
        </authorList>
    </citation>
    <scope>GENOME REANNOTATION</scope>
    <source>
        <strain evidence="10">104-T / ATCC 96160 / CBS 514.97 / LARS 414 / MAFF 240422</strain>
    </source>
</reference>
<comment type="similarity">
    <text evidence="5">Belongs to the SAT4 family.</text>
</comment>
<feature type="domain" description="Rhodopsin" evidence="8">
    <location>
        <begin position="38"/>
        <end position="280"/>
    </location>
</feature>
<evidence type="ECO:0000256" key="7">
    <source>
        <dbReference type="SAM" id="Phobius"/>
    </source>
</evidence>
<dbReference type="InterPro" id="IPR052337">
    <property type="entry name" value="SAT4-like"/>
</dbReference>
<keyword evidence="2 7" id="KW-0812">Transmembrane</keyword>
<feature type="transmembrane region" description="Helical" evidence="7">
    <location>
        <begin position="184"/>
        <end position="204"/>
    </location>
</feature>
<evidence type="ECO:0000256" key="4">
    <source>
        <dbReference type="ARBA" id="ARBA00023136"/>
    </source>
</evidence>
<dbReference type="AlphaFoldDB" id="N4VIS7"/>
<feature type="region of interest" description="Disordered" evidence="6">
    <location>
        <begin position="291"/>
        <end position="394"/>
    </location>
</feature>